<dbReference type="Pfam" id="PF11955">
    <property type="entry name" value="PORR"/>
    <property type="match status" value="1"/>
</dbReference>
<sequence>MATLKKHCVSLTRTGIWVAFADTVTYDHGSFSFLQKRHKSCNKRPKKKIYHRVPELDRVMELQKKPSLILHLKDIVFKQKKHCILLRDLEKEVGVIQKWNFMSIIERYPSIFRVHGGNRRPHVLELTDKVLTLAKDEEKVRENMEPIVVKNLRKLLMMSMDCRVALDKINLIRLELGLPENYVSGIILKYPEFFKLDEINGRDYVLLERWDPDLAVTAREASSKGDNSLVSGHGKKVPVSKDGNFLGPFSFKLDFPLGFRPNMKYLEEVQKWQKLAFPSPYLNARQFDPASSAARKRAVAVLHELLSLTLEKRLTSAQLDVFHAEYQLPCRLLLCLVRQHGIFYMTNKGVRSTVFLKEAYRGSRLIEKSPILIFNDRFLELMGRREVNLDSGVPLFHMDA</sequence>
<feature type="domain" description="PORR" evidence="1">
    <location>
        <begin position="51"/>
        <end position="385"/>
    </location>
</feature>
<evidence type="ECO:0000313" key="3">
    <source>
        <dbReference type="Proteomes" id="UP000017836"/>
    </source>
</evidence>
<evidence type="ECO:0000259" key="1">
    <source>
        <dbReference type="Pfam" id="PF11955"/>
    </source>
</evidence>
<dbReference type="eggNOG" id="ENOG502QRV0">
    <property type="taxonomic scope" value="Eukaryota"/>
</dbReference>
<dbReference type="HOGENOM" id="CLU_024287_3_0_1"/>
<dbReference type="InterPro" id="IPR021099">
    <property type="entry name" value="PORR_domain"/>
</dbReference>
<dbReference type="InterPro" id="IPR045040">
    <property type="entry name" value="PORR_fam"/>
</dbReference>
<dbReference type="Gramene" id="ERN14816">
    <property type="protein sequence ID" value="ERN14816"/>
    <property type="gene ID" value="AMTR_s00032p00102420"/>
</dbReference>
<dbReference type="PANTHER" id="PTHR31476:SF11">
    <property type="entry name" value="UBIQUITIN CARBOXYL-TERMINAL HYDROLASE FAMILY PROTEIN"/>
    <property type="match status" value="1"/>
</dbReference>
<gene>
    <name evidence="2" type="ORF">AMTR_s00032p00102420</name>
</gene>
<dbReference type="PANTHER" id="PTHR31476">
    <property type="entry name" value="PROTEIN WHAT'S THIS FACTOR 1 HOMOLOG, CHLOROPLASTIC"/>
    <property type="match status" value="1"/>
</dbReference>
<accession>U5CNT3</accession>
<dbReference type="GO" id="GO:0003723">
    <property type="term" value="F:RNA binding"/>
    <property type="evidence" value="ECO:0007669"/>
    <property type="project" value="InterPro"/>
</dbReference>
<dbReference type="STRING" id="13333.U5CNT3"/>
<name>U5CNT3_AMBTC</name>
<organism evidence="2 3">
    <name type="scientific">Amborella trichopoda</name>
    <dbReference type="NCBI Taxonomy" id="13333"/>
    <lineage>
        <taxon>Eukaryota</taxon>
        <taxon>Viridiplantae</taxon>
        <taxon>Streptophyta</taxon>
        <taxon>Embryophyta</taxon>
        <taxon>Tracheophyta</taxon>
        <taxon>Spermatophyta</taxon>
        <taxon>Magnoliopsida</taxon>
        <taxon>Amborellales</taxon>
        <taxon>Amborellaceae</taxon>
        <taxon>Amborella</taxon>
    </lineage>
</organism>
<dbReference type="OMA" id="WQKLEFP"/>
<reference evidence="3" key="1">
    <citation type="journal article" date="2013" name="Science">
        <title>The Amborella genome and the evolution of flowering plants.</title>
        <authorList>
            <consortium name="Amborella Genome Project"/>
        </authorList>
    </citation>
    <scope>NUCLEOTIDE SEQUENCE [LARGE SCALE GENOMIC DNA]</scope>
</reference>
<protein>
    <recommendedName>
        <fullName evidence="1">PORR domain-containing protein</fullName>
    </recommendedName>
</protein>
<dbReference type="OrthoDB" id="1676166at2759"/>
<dbReference type="Proteomes" id="UP000017836">
    <property type="component" value="Unassembled WGS sequence"/>
</dbReference>
<keyword evidence="3" id="KW-1185">Reference proteome</keyword>
<dbReference type="EMBL" id="KI392518">
    <property type="protein sequence ID" value="ERN14816.1"/>
    <property type="molecule type" value="Genomic_DNA"/>
</dbReference>
<dbReference type="AlphaFoldDB" id="U5CNT3"/>
<proteinExistence type="predicted"/>
<evidence type="ECO:0000313" key="2">
    <source>
        <dbReference type="EMBL" id="ERN14816.1"/>
    </source>
</evidence>